<dbReference type="RefSeq" id="WP_139366918.1">
    <property type="nucleotide sequence ID" value="NZ_FUWH01000001.1"/>
</dbReference>
<keyword evidence="1" id="KW-0812">Transmembrane</keyword>
<dbReference type="AlphaFoldDB" id="A0A1T4JP23"/>
<evidence type="ECO:0008006" key="4">
    <source>
        <dbReference type="Google" id="ProtNLM"/>
    </source>
</evidence>
<organism evidence="2 3">
    <name type="scientific">Sediminibacterium ginsengisoli</name>
    <dbReference type="NCBI Taxonomy" id="413434"/>
    <lineage>
        <taxon>Bacteria</taxon>
        <taxon>Pseudomonadati</taxon>
        <taxon>Bacteroidota</taxon>
        <taxon>Chitinophagia</taxon>
        <taxon>Chitinophagales</taxon>
        <taxon>Chitinophagaceae</taxon>
        <taxon>Sediminibacterium</taxon>
    </lineage>
</organism>
<dbReference type="OrthoDB" id="2223488at2"/>
<feature type="transmembrane region" description="Helical" evidence="1">
    <location>
        <begin position="103"/>
        <end position="121"/>
    </location>
</feature>
<protein>
    <recommendedName>
        <fullName evidence="4">PEGA domain-containing protein</fullName>
    </recommendedName>
</protein>
<keyword evidence="3" id="KW-1185">Reference proteome</keyword>
<evidence type="ECO:0000313" key="2">
    <source>
        <dbReference type="EMBL" id="SJZ31920.1"/>
    </source>
</evidence>
<proteinExistence type="predicted"/>
<sequence>MASIHIQRTSEYNNLMRDYKVFIDGQQAGNISNGQHKTFTTTPGDHTLTVKIDWCSSPDLLIRVDDNETIYLEVGGFKNGRWIMPVAAAILALHFILTTIFNISYTIFLVVPAFVLLFYYISLGRKRYLVLTEINKKASIN</sequence>
<dbReference type="Proteomes" id="UP000190888">
    <property type="component" value="Unassembled WGS sequence"/>
</dbReference>
<name>A0A1T4JP23_9BACT</name>
<keyword evidence="1" id="KW-1133">Transmembrane helix</keyword>
<accession>A0A1T4JP23</accession>
<dbReference type="STRING" id="413434.SAMN04488132_1017"/>
<evidence type="ECO:0000256" key="1">
    <source>
        <dbReference type="SAM" id="Phobius"/>
    </source>
</evidence>
<dbReference type="EMBL" id="FUWH01000001">
    <property type="protein sequence ID" value="SJZ31920.1"/>
    <property type="molecule type" value="Genomic_DNA"/>
</dbReference>
<feature type="transmembrane region" description="Helical" evidence="1">
    <location>
        <begin position="80"/>
        <end position="97"/>
    </location>
</feature>
<gene>
    <name evidence="2" type="ORF">SAMN04488132_1017</name>
</gene>
<reference evidence="2 3" key="1">
    <citation type="submission" date="2017-02" db="EMBL/GenBank/DDBJ databases">
        <authorList>
            <person name="Peterson S.W."/>
        </authorList>
    </citation>
    <scope>NUCLEOTIDE SEQUENCE [LARGE SCALE GENOMIC DNA]</scope>
    <source>
        <strain evidence="2 3">DSM 22335</strain>
    </source>
</reference>
<evidence type="ECO:0000313" key="3">
    <source>
        <dbReference type="Proteomes" id="UP000190888"/>
    </source>
</evidence>
<keyword evidence="1" id="KW-0472">Membrane</keyword>